<sequence>MSKPRILILYAHPAAHRSRANRLMIEAVQGLDHVQVHDLYESYPDFHLDVRHEQQLLSQSDLIVLQHPIHWYSMPALQKEWLDVVLQRGWAFGHDATALRGKSLWLAASTGGDHAAYQTSGRHGHSFDAFLPPYQQTAQLCGMRWLEPLVIYGAHQVGEAALEEHARRYRRLLESYPDWPAADAPQPTAA</sequence>
<dbReference type="PANTHER" id="PTHR47307:SF1">
    <property type="entry name" value="GLUTATHIONE-REGULATED POTASSIUM-EFFLUX SYSTEM ANCILLARY PROTEIN KEFG"/>
    <property type="match status" value="1"/>
</dbReference>
<dbReference type="Gene3D" id="3.40.50.360">
    <property type="match status" value="1"/>
</dbReference>
<dbReference type="InterPro" id="IPR046980">
    <property type="entry name" value="KefG/KefF"/>
</dbReference>
<organism evidence="3 4">
    <name type="scientific">Herbaspirillum lusitanum</name>
    <dbReference type="NCBI Taxonomy" id="213312"/>
    <lineage>
        <taxon>Bacteria</taxon>
        <taxon>Pseudomonadati</taxon>
        <taxon>Pseudomonadota</taxon>
        <taxon>Betaproteobacteria</taxon>
        <taxon>Burkholderiales</taxon>
        <taxon>Oxalobacteraceae</taxon>
        <taxon>Herbaspirillum</taxon>
    </lineage>
</organism>
<accession>A0ABW9A5I9</accession>
<name>A0ABW9A5I9_9BURK</name>
<evidence type="ECO:0000259" key="2">
    <source>
        <dbReference type="Pfam" id="PF02525"/>
    </source>
</evidence>
<keyword evidence="1" id="KW-0560">Oxidoreductase</keyword>
<proteinExistence type="predicted"/>
<gene>
    <name evidence="3" type="ORF">PQR62_07765</name>
</gene>
<dbReference type="EMBL" id="JAQQFM010000003">
    <property type="protein sequence ID" value="MFL9924156.1"/>
    <property type="molecule type" value="Genomic_DNA"/>
</dbReference>
<dbReference type="InterPro" id="IPR003680">
    <property type="entry name" value="Flavodoxin_fold"/>
</dbReference>
<reference evidence="3 4" key="1">
    <citation type="journal article" date="2024" name="Chem. Sci.">
        <title>Discovery of megapolipeptins by genome mining of a Burkholderiales bacteria collection.</title>
        <authorList>
            <person name="Paulo B.S."/>
            <person name="Recchia M.J.J."/>
            <person name="Lee S."/>
            <person name="Fergusson C.H."/>
            <person name="Romanowski S.B."/>
            <person name="Hernandez A."/>
            <person name="Krull N."/>
            <person name="Liu D.Y."/>
            <person name="Cavanagh H."/>
            <person name="Bos A."/>
            <person name="Gray C.A."/>
            <person name="Murphy B.T."/>
            <person name="Linington R.G."/>
            <person name="Eustaquio A.S."/>
        </authorList>
    </citation>
    <scope>NUCLEOTIDE SEQUENCE [LARGE SCALE GENOMIC DNA]</scope>
    <source>
        <strain evidence="3 4">RL21-008-BIB-A</strain>
    </source>
</reference>
<protein>
    <submittedName>
        <fullName evidence="3">NAD(P)H-dependent oxidoreductase</fullName>
    </submittedName>
</protein>
<evidence type="ECO:0000313" key="3">
    <source>
        <dbReference type="EMBL" id="MFL9924156.1"/>
    </source>
</evidence>
<dbReference type="Pfam" id="PF02525">
    <property type="entry name" value="Flavodoxin_2"/>
    <property type="match status" value="1"/>
</dbReference>
<dbReference type="InterPro" id="IPR029039">
    <property type="entry name" value="Flavoprotein-like_sf"/>
</dbReference>
<evidence type="ECO:0000256" key="1">
    <source>
        <dbReference type="ARBA" id="ARBA00023002"/>
    </source>
</evidence>
<evidence type="ECO:0000313" key="4">
    <source>
        <dbReference type="Proteomes" id="UP001629246"/>
    </source>
</evidence>
<dbReference type="SUPFAM" id="SSF52218">
    <property type="entry name" value="Flavoproteins"/>
    <property type="match status" value="1"/>
</dbReference>
<keyword evidence="4" id="KW-1185">Reference proteome</keyword>
<feature type="domain" description="Flavodoxin-like fold" evidence="2">
    <location>
        <begin position="5"/>
        <end position="171"/>
    </location>
</feature>
<dbReference type="Proteomes" id="UP001629246">
    <property type="component" value="Unassembled WGS sequence"/>
</dbReference>
<comment type="caution">
    <text evidence="3">The sequence shown here is derived from an EMBL/GenBank/DDBJ whole genome shotgun (WGS) entry which is preliminary data.</text>
</comment>
<dbReference type="RefSeq" id="WP_408156500.1">
    <property type="nucleotide sequence ID" value="NZ_JAQQFM010000003.1"/>
</dbReference>
<dbReference type="PANTHER" id="PTHR47307">
    <property type="entry name" value="GLUTATHIONE-REGULATED POTASSIUM-EFFLUX SYSTEM ANCILLARY PROTEIN KEFG"/>
    <property type="match status" value="1"/>
</dbReference>